<evidence type="ECO:0000313" key="4">
    <source>
        <dbReference type="Proteomes" id="UP000653358"/>
    </source>
</evidence>
<organism evidence="3 4">
    <name type="scientific">Acetobacterium tundrae</name>
    <dbReference type="NCBI Taxonomy" id="132932"/>
    <lineage>
        <taxon>Bacteria</taxon>
        <taxon>Bacillati</taxon>
        <taxon>Bacillota</taxon>
        <taxon>Clostridia</taxon>
        <taxon>Eubacteriales</taxon>
        <taxon>Eubacteriaceae</taxon>
        <taxon>Acetobacterium</taxon>
    </lineage>
</organism>
<dbReference type="EMBL" id="WJBB01000002">
    <property type="protein sequence ID" value="MBC3795859.1"/>
    <property type="molecule type" value="Genomic_DNA"/>
</dbReference>
<dbReference type="InterPro" id="IPR050469">
    <property type="entry name" value="Diguanylate_Cyclase"/>
</dbReference>
<comment type="caution">
    <text evidence="3">The sequence shown here is derived from an EMBL/GenBank/DDBJ whole genome shotgun (WGS) entry which is preliminary data.</text>
</comment>
<dbReference type="RefSeq" id="WP_148602538.1">
    <property type="nucleotide sequence ID" value="NZ_RXYB01000003.1"/>
</dbReference>
<feature type="transmembrane region" description="Helical" evidence="1">
    <location>
        <begin position="12"/>
        <end position="30"/>
    </location>
</feature>
<evidence type="ECO:0000259" key="2">
    <source>
        <dbReference type="PROSITE" id="PS50887"/>
    </source>
</evidence>
<keyword evidence="1" id="KW-0812">Transmembrane</keyword>
<name>A0ABR6WHN4_9FIRM</name>
<evidence type="ECO:0000313" key="3">
    <source>
        <dbReference type="EMBL" id="MBC3795859.1"/>
    </source>
</evidence>
<dbReference type="Pfam" id="PF00990">
    <property type="entry name" value="GGDEF"/>
    <property type="match status" value="1"/>
</dbReference>
<dbReference type="Gene3D" id="3.30.70.270">
    <property type="match status" value="1"/>
</dbReference>
<sequence length="391" mass="44124">MSDNLKSNKRLMILITAFMIGFILFAIVGYKTIINIKINGEMYNEIMSGKELVADVLPPPGYIIESYLVTLQLLKETDTAKIEELISEEAQLKKDYMACHDLWESHLPVGDLKANMVENAYQPAMEFYEVFENEFIPAIRSGDQVKANEIVTVKLEPLYTEHRHYIDQVVSIANNENSMLEDRAGKMLEFNTFILIILAMAVLVTVIIYCVAIIGNEKLKKMSLFDGLTSTANRRYFDQVLIQEIGQAKRDKNPLSLILIDVDYYKEYNDMYGHTKGDDCLRRVTTTVKMNLRRPGDFLARYGGDEFVLVLPNTNEAGSALVAERLRAGVEKLCIDHVNSFCSDYVTLSIGVVTASQEEILVPDDLISAADRALYQSKIDGRNRVSVGSLK</sequence>
<dbReference type="NCBIfam" id="TIGR00254">
    <property type="entry name" value="GGDEF"/>
    <property type="match status" value="1"/>
</dbReference>
<gene>
    <name evidence="3" type="ORF">GH807_02165</name>
</gene>
<protein>
    <submittedName>
        <fullName evidence="3">Diguanylate cyclase</fullName>
    </submittedName>
</protein>
<reference evidence="3 4" key="1">
    <citation type="journal article" date="2020" name="mSystems">
        <title>Defining Genomic and Predicted Metabolic Features of the Acetobacterium Genus.</title>
        <authorList>
            <person name="Ross D.E."/>
            <person name="Marshall C.W."/>
            <person name="Gulliver D."/>
            <person name="May H.D."/>
            <person name="Norman R.S."/>
        </authorList>
    </citation>
    <scope>NUCLEOTIDE SEQUENCE [LARGE SCALE GENOMIC DNA]</scope>
    <source>
        <strain evidence="3 4">DSM 9173</strain>
    </source>
</reference>
<dbReference type="PROSITE" id="PS50887">
    <property type="entry name" value="GGDEF"/>
    <property type="match status" value="1"/>
</dbReference>
<feature type="domain" description="GGDEF" evidence="2">
    <location>
        <begin position="253"/>
        <end position="390"/>
    </location>
</feature>
<dbReference type="Proteomes" id="UP000653358">
    <property type="component" value="Unassembled WGS sequence"/>
</dbReference>
<evidence type="ECO:0000256" key="1">
    <source>
        <dbReference type="SAM" id="Phobius"/>
    </source>
</evidence>
<dbReference type="InterPro" id="IPR043128">
    <property type="entry name" value="Rev_trsase/Diguanyl_cyclase"/>
</dbReference>
<dbReference type="InterPro" id="IPR029787">
    <property type="entry name" value="Nucleotide_cyclase"/>
</dbReference>
<accession>A0ABR6WHN4</accession>
<dbReference type="InterPro" id="IPR000160">
    <property type="entry name" value="GGDEF_dom"/>
</dbReference>
<proteinExistence type="predicted"/>
<dbReference type="PANTHER" id="PTHR45138">
    <property type="entry name" value="REGULATORY COMPONENTS OF SENSORY TRANSDUCTION SYSTEM"/>
    <property type="match status" value="1"/>
</dbReference>
<keyword evidence="1" id="KW-0472">Membrane</keyword>
<dbReference type="CDD" id="cd01949">
    <property type="entry name" value="GGDEF"/>
    <property type="match status" value="1"/>
</dbReference>
<dbReference type="PANTHER" id="PTHR45138:SF9">
    <property type="entry name" value="DIGUANYLATE CYCLASE DGCM-RELATED"/>
    <property type="match status" value="1"/>
</dbReference>
<feature type="transmembrane region" description="Helical" evidence="1">
    <location>
        <begin position="193"/>
        <end position="214"/>
    </location>
</feature>
<dbReference type="SUPFAM" id="SSF55073">
    <property type="entry name" value="Nucleotide cyclase"/>
    <property type="match status" value="1"/>
</dbReference>
<keyword evidence="4" id="KW-1185">Reference proteome</keyword>
<keyword evidence="1" id="KW-1133">Transmembrane helix</keyword>
<dbReference type="SMART" id="SM00267">
    <property type="entry name" value="GGDEF"/>
    <property type="match status" value="1"/>
</dbReference>